<proteinExistence type="predicted"/>
<keyword evidence="6" id="KW-1185">Reference proteome</keyword>
<organism evidence="5 6">
    <name type="scientific">Collichthys lucidus</name>
    <name type="common">Big head croaker</name>
    <name type="synonym">Sciaena lucida</name>
    <dbReference type="NCBI Taxonomy" id="240159"/>
    <lineage>
        <taxon>Eukaryota</taxon>
        <taxon>Metazoa</taxon>
        <taxon>Chordata</taxon>
        <taxon>Craniata</taxon>
        <taxon>Vertebrata</taxon>
        <taxon>Euteleostomi</taxon>
        <taxon>Actinopterygii</taxon>
        <taxon>Neopterygii</taxon>
        <taxon>Teleostei</taxon>
        <taxon>Neoteleostei</taxon>
        <taxon>Acanthomorphata</taxon>
        <taxon>Eupercaria</taxon>
        <taxon>Sciaenidae</taxon>
        <taxon>Collichthys</taxon>
    </lineage>
</organism>
<feature type="region of interest" description="Disordered" evidence="3">
    <location>
        <begin position="327"/>
        <end position="417"/>
    </location>
</feature>
<feature type="domain" description="Thrombospondin-like N-terminal" evidence="4">
    <location>
        <begin position="8"/>
        <end position="196"/>
    </location>
</feature>
<name>A0A4U5VCX8_COLLU</name>
<gene>
    <name evidence="5" type="ORF">D9C73_019891</name>
</gene>
<evidence type="ECO:0000256" key="2">
    <source>
        <dbReference type="ARBA" id="ARBA00022737"/>
    </source>
</evidence>
<dbReference type="AlphaFoldDB" id="A0A4U5VCX8"/>
<dbReference type="SMART" id="SM00210">
    <property type="entry name" value="TSPN"/>
    <property type="match status" value="1"/>
</dbReference>
<dbReference type="GO" id="GO:0005581">
    <property type="term" value="C:collagen trimer"/>
    <property type="evidence" value="ECO:0007669"/>
    <property type="project" value="UniProtKB-KW"/>
</dbReference>
<evidence type="ECO:0000256" key="1">
    <source>
        <dbReference type="ARBA" id="ARBA00022729"/>
    </source>
</evidence>
<dbReference type="InterPro" id="IPR008160">
    <property type="entry name" value="Collagen"/>
</dbReference>
<accession>A0A4U5VCX8</accession>
<protein>
    <submittedName>
        <fullName evidence="5">Collagen alpha-1(IX) chain</fullName>
    </submittedName>
</protein>
<dbReference type="Gene3D" id="2.60.120.200">
    <property type="match status" value="1"/>
</dbReference>
<dbReference type="EMBL" id="CM014094">
    <property type="protein sequence ID" value="TKS85451.1"/>
    <property type="molecule type" value="Genomic_DNA"/>
</dbReference>
<evidence type="ECO:0000259" key="4">
    <source>
        <dbReference type="SMART" id="SM00210"/>
    </source>
</evidence>
<dbReference type="STRING" id="240159.A0A4U5VCX8"/>
<keyword evidence="2" id="KW-0677">Repeat</keyword>
<evidence type="ECO:0000256" key="3">
    <source>
        <dbReference type="SAM" id="MobiDB-lite"/>
    </source>
</evidence>
<dbReference type="Pfam" id="PF01391">
    <property type="entry name" value="Collagen"/>
    <property type="match status" value="1"/>
</dbReference>
<keyword evidence="1" id="KW-0732">Signal</keyword>
<keyword evidence="5" id="KW-0176">Collagen</keyword>
<sequence length="732" mass="80865">MCPQINVGDDYFPGFYIMSQFHIAELARRGTVKTVTGSSPQHVAYQIGPAFNFRINTRSAYPLGLPEEFAFLAMLRMSGSTINKNWNIWQMQDVNGNEQLAVRLNGESKSLEFTFTALDAGSQTVVFSPLDFLFNEQWHKVLLDVGRRSVSLIVDCIMVGSQTIPPRQKVSLDGFTLIGKLKDNPVMAIPVLVKNTRCAHAGFNHPFVPRPIGVMEPLALLDLQVSQELMELLGKEEKMAWMVDLVLMEMQVNLALQDYLEFLETMANLENLDLVEQLVLGRMDPPDHPGLEDFRVKWEKLDHLVQTHVHLGLLDILAFLGHKGVKGEAGEPGKQGHKGEEGEQGSPGEVGSQGPTGPQGIRGATGMIGHKGEMGFRGLDGDPGPQGVAGALGDRGQRGVMGEPGPKGETGVQGQRGITGLPGPKGGAVWMAARVFLGCQEQKEPSGKQAFQERSDFRGFLVSVETRGRWDLLDLLVNLEILEYKALQVQLASQVPGENVEKQDPKESRENKVMRETLETKGMVVSLENLELKERSVTLVSLATEVLREVVASLVLRARLGHLDRGACRGTEVHLESEDLRVLRVKSQVISTSNKFACESCKLVYLVNLDYQGLLGIRETMAFLGSLDQEAFQDSKGHQEFWERKDPKVKWETEVLEGPLCEDLKVSQDLLDFLVSQANLATVRMAGTGREDLLAFLDSPVYLGLLVQLVLMVTVTHQPATSRQGPRTSLWM</sequence>
<dbReference type="InterPro" id="IPR048287">
    <property type="entry name" value="TSPN-like_N"/>
</dbReference>
<dbReference type="PANTHER" id="PTHR24637">
    <property type="entry name" value="COLLAGEN"/>
    <property type="match status" value="1"/>
</dbReference>
<dbReference type="Proteomes" id="UP000298787">
    <property type="component" value="Chromosome 17"/>
</dbReference>
<reference evidence="5 6" key="1">
    <citation type="submission" date="2019-01" db="EMBL/GenBank/DDBJ databases">
        <title>Genome Assembly of Collichthys lucidus.</title>
        <authorList>
            <person name="Cai M."/>
            <person name="Xiao S."/>
        </authorList>
    </citation>
    <scope>NUCLEOTIDE SEQUENCE [LARGE SCALE GENOMIC DNA]</scope>
    <source>
        <strain evidence="5">JT15FE1705JMU</strain>
        <tissue evidence="5">Muscle</tissue>
    </source>
</reference>
<dbReference type="InterPro" id="IPR013320">
    <property type="entry name" value="ConA-like_dom_sf"/>
</dbReference>
<evidence type="ECO:0000313" key="6">
    <source>
        <dbReference type="Proteomes" id="UP000298787"/>
    </source>
</evidence>
<evidence type="ECO:0000313" key="5">
    <source>
        <dbReference type="EMBL" id="TKS85451.1"/>
    </source>
</evidence>
<dbReference type="SUPFAM" id="SSF49899">
    <property type="entry name" value="Concanavalin A-like lectins/glucanases"/>
    <property type="match status" value="1"/>
</dbReference>